<feature type="transmembrane region" description="Helical" evidence="2">
    <location>
        <begin position="197"/>
        <end position="217"/>
    </location>
</feature>
<keyword evidence="4" id="KW-0548">Nucleotidyltransferase</keyword>
<protein>
    <submittedName>
        <fullName evidence="4">CTP:molybdopterin cytidylyltransferase MocA</fullName>
    </submittedName>
</protein>
<evidence type="ECO:0000256" key="2">
    <source>
        <dbReference type="SAM" id="Phobius"/>
    </source>
</evidence>
<keyword evidence="4" id="KW-0808">Transferase</keyword>
<dbReference type="Proteomes" id="UP000549617">
    <property type="component" value="Unassembled WGS sequence"/>
</dbReference>
<sequence>MQTIAPVTALVAAGRRPGLDPFAAEFGVLDKALIEIDGQPMLAHVLKTLLAHKAIGDIVILAQEPDLLSAHPAIGAIVADRRISFLSGGDSVSRSVAAGIAPGTFPYLMTTADNPLLNGAMIDFFLATAREAQADVAAAVVSEAVFRIRFPDARRTWLRFARGAYSGSNLFWFGGAAANRVLEVWQTIEQDRKKGRAVIRAFGLPILIGAGLRLLTLKRALRRAGRRLGVHVVAVELPFPEACIDVDKRADHEIATALLRERAR</sequence>
<dbReference type="Gene3D" id="3.90.550.10">
    <property type="entry name" value="Spore Coat Polysaccharide Biosynthesis Protein SpsA, Chain A"/>
    <property type="match status" value="1"/>
</dbReference>
<keyword evidence="1" id="KW-0460">Magnesium</keyword>
<dbReference type="AlphaFoldDB" id="A0A7W9EFX9"/>
<dbReference type="RefSeq" id="WP_184018290.1">
    <property type="nucleotide sequence ID" value="NZ_JACIJC010000003.1"/>
</dbReference>
<feature type="domain" description="MobA-like NTP transferase" evidence="3">
    <location>
        <begin position="26"/>
        <end position="191"/>
    </location>
</feature>
<reference evidence="4 5" key="1">
    <citation type="submission" date="2020-08" db="EMBL/GenBank/DDBJ databases">
        <title>Genomic Encyclopedia of Type Strains, Phase IV (KMG-IV): sequencing the most valuable type-strain genomes for metagenomic binning, comparative biology and taxonomic classification.</title>
        <authorList>
            <person name="Goeker M."/>
        </authorList>
    </citation>
    <scope>NUCLEOTIDE SEQUENCE [LARGE SCALE GENOMIC DNA]</scope>
    <source>
        <strain evidence="4 5">DSM 25079</strain>
    </source>
</reference>
<dbReference type="GO" id="GO:0016779">
    <property type="term" value="F:nucleotidyltransferase activity"/>
    <property type="evidence" value="ECO:0007669"/>
    <property type="project" value="UniProtKB-KW"/>
</dbReference>
<dbReference type="InterPro" id="IPR025877">
    <property type="entry name" value="MobA-like_NTP_Trfase"/>
</dbReference>
<evidence type="ECO:0000313" key="5">
    <source>
        <dbReference type="Proteomes" id="UP000549617"/>
    </source>
</evidence>
<keyword evidence="2" id="KW-0812">Transmembrane</keyword>
<evidence type="ECO:0000259" key="3">
    <source>
        <dbReference type="Pfam" id="PF12804"/>
    </source>
</evidence>
<dbReference type="SUPFAM" id="SSF53448">
    <property type="entry name" value="Nucleotide-diphospho-sugar transferases"/>
    <property type="match status" value="1"/>
</dbReference>
<organism evidence="4 5">
    <name type="scientific">Sphingobium boeckii</name>
    <dbReference type="NCBI Taxonomy" id="1082345"/>
    <lineage>
        <taxon>Bacteria</taxon>
        <taxon>Pseudomonadati</taxon>
        <taxon>Pseudomonadota</taxon>
        <taxon>Alphaproteobacteria</taxon>
        <taxon>Sphingomonadales</taxon>
        <taxon>Sphingomonadaceae</taxon>
        <taxon>Sphingobium</taxon>
    </lineage>
</organism>
<comment type="caution">
    <text evidence="4">The sequence shown here is derived from an EMBL/GenBank/DDBJ whole genome shotgun (WGS) entry which is preliminary data.</text>
</comment>
<evidence type="ECO:0000313" key="4">
    <source>
        <dbReference type="EMBL" id="MBB5686181.1"/>
    </source>
</evidence>
<keyword evidence="2" id="KW-1133">Transmembrane helix</keyword>
<gene>
    <name evidence="4" type="ORF">FHS49_002197</name>
</gene>
<evidence type="ECO:0000256" key="1">
    <source>
        <dbReference type="ARBA" id="ARBA00022842"/>
    </source>
</evidence>
<keyword evidence="2" id="KW-0472">Membrane</keyword>
<accession>A0A7W9EFX9</accession>
<name>A0A7W9EFX9_9SPHN</name>
<dbReference type="Pfam" id="PF12804">
    <property type="entry name" value="NTP_transf_3"/>
    <property type="match status" value="1"/>
</dbReference>
<proteinExistence type="predicted"/>
<dbReference type="EMBL" id="JACIJC010000003">
    <property type="protein sequence ID" value="MBB5686181.1"/>
    <property type="molecule type" value="Genomic_DNA"/>
</dbReference>
<keyword evidence="5" id="KW-1185">Reference proteome</keyword>
<dbReference type="InterPro" id="IPR029044">
    <property type="entry name" value="Nucleotide-diphossugar_trans"/>
</dbReference>